<feature type="signal peptide" evidence="1">
    <location>
        <begin position="1"/>
        <end position="22"/>
    </location>
</feature>
<protein>
    <recommendedName>
        <fullName evidence="2">Knottins-like domain-containing protein</fullName>
    </recommendedName>
</protein>
<evidence type="ECO:0000313" key="3">
    <source>
        <dbReference type="EMBL" id="TKW35412.1"/>
    </source>
</evidence>
<dbReference type="OMA" id="NMSCANQ"/>
<name>A0A4U6W0K0_SETVI</name>
<gene>
    <name evidence="3" type="ORF">SEVIR_2G370200v2</name>
</gene>
<evidence type="ECO:0000259" key="2">
    <source>
        <dbReference type="SMART" id="SM00505"/>
    </source>
</evidence>
<evidence type="ECO:0000256" key="1">
    <source>
        <dbReference type="SAM" id="SignalP"/>
    </source>
</evidence>
<organism evidence="3 4">
    <name type="scientific">Setaria viridis</name>
    <name type="common">Green bristlegrass</name>
    <name type="synonym">Setaria italica subsp. viridis</name>
    <dbReference type="NCBI Taxonomy" id="4556"/>
    <lineage>
        <taxon>Eukaryota</taxon>
        <taxon>Viridiplantae</taxon>
        <taxon>Streptophyta</taxon>
        <taxon>Embryophyta</taxon>
        <taxon>Tracheophyta</taxon>
        <taxon>Spermatophyta</taxon>
        <taxon>Magnoliopsida</taxon>
        <taxon>Liliopsida</taxon>
        <taxon>Poales</taxon>
        <taxon>Poaceae</taxon>
        <taxon>PACMAD clade</taxon>
        <taxon>Panicoideae</taxon>
        <taxon>Panicodae</taxon>
        <taxon>Paniceae</taxon>
        <taxon>Cenchrinae</taxon>
        <taxon>Setaria</taxon>
    </lineage>
</organism>
<sequence length="104" mass="10491">MNGEIAATIALCLLLLTCGAEATLCNLRSMGFVGVCWSNMSCANQCVLEGRTSGYCKGIPAIKYCMCTFECGVNGAGGGGGGAQVAALPPPVLTVRARRAGSLA</sequence>
<dbReference type="InterPro" id="IPR003614">
    <property type="entry name" value="Knottins"/>
</dbReference>
<dbReference type="SUPFAM" id="SSF57095">
    <property type="entry name" value="Scorpion toxin-like"/>
    <property type="match status" value="1"/>
</dbReference>
<dbReference type="Pfam" id="PF00304">
    <property type="entry name" value="Gamma-thionin"/>
    <property type="match status" value="1"/>
</dbReference>
<dbReference type="AlphaFoldDB" id="A0A4U6W0K0"/>
<reference evidence="3" key="1">
    <citation type="submission" date="2019-03" db="EMBL/GenBank/DDBJ databases">
        <title>WGS assembly of Setaria viridis.</title>
        <authorList>
            <person name="Huang P."/>
            <person name="Jenkins J."/>
            <person name="Grimwood J."/>
            <person name="Barry K."/>
            <person name="Healey A."/>
            <person name="Mamidi S."/>
            <person name="Sreedasyam A."/>
            <person name="Shu S."/>
            <person name="Feldman M."/>
            <person name="Wu J."/>
            <person name="Yu Y."/>
            <person name="Chen C."/>
            <person name="Johnson J."/>
            <person name="Rokhsar D."/>
            <person name="Baxter I."/>
            <person name="Schmutz J."/>
            <person name="Brutnell T."/>
            <person name="Kellogg E."/>
        </authorList>
    </citation>
    <scope>NUCLEOTIDE SEQUENCE [LARGE SCALE GENOMIC DNA]</scope>
</reference>
<dbReference type="GO" id="GO:0006952">
    <property type="term" value="P:defense response"/>
    <property type="evidence" value="ECO:0007669"/>
    <property type="project" value="InterPro"/>
</dbReference>
<dbReference type="Gene3D" id="3.30.30.10">
    <property type="entry name" value="Knottin, scorpion toxin-like"/>
    <property type="match status" value="1"/>
</dbReference>
<evidence type="ECO:0000313" key="4">
    <source>
        <dbReference type="Proteomes" id="UP000298652"/>
    </source>
</evidence>
<dbReference type="Gramene" id="TKW35412">
    <property type="protein sequence ID" value="TKW35412"/>
    <property type="gene ID" value="SEVIR_2G370200v2"/>
</dbReference>
<dbReference type="SMART" id="SM00505">
    <property type="entry name" value="Knot1"/>
    <property type="match status" value="1"/>
</dbReference>
<proteinExistence type="predicted"/>
<feature type="chain" id="PRO_5020748102" description="Knottins-like domain-containing protein" evidence="1">
    <location>
        <begin position="23"/>
        <end position="104"/>
    </location>
</feature>
<dbReference type="Proteomes" id="UP000298652">
    <property type="component" value="Chromosome 2"/>
</dbReference>
<accession>A0A4U6W0K0</accession>
<dbReference type="InterPro" id="IPR036574">
    <property type="entry name" value="Scorpion_toxin-like_sf"/>
</dbReference>
<feature type="domain" description="Knottins-like" evidence="2">
    <location>
        <begin position="24"/>
        <end position="71"/>
    </location>
</feature>
<keyword evidence="1" id="KW-0732">Signal</keyword>
<keyword evidence="4" id="KW-1185">Reference proteome</keyword>
<dbReference type="EMBL" id="CM016553">
    <property type="protein sequence ID" value="TKW35412.1"/>
    <property type="molecule type" value="Genomic_DNA"/>
</dbReference>